<name>A0A1G8FRS7_9PSED</name>
<dbReference type="SMART" id="SM00419">
    <property type="entry name" value="HTH_CRP"/>
    <property type="match status" value="1"/>
</dbReference>
<dbReference type="InterPro" id="IPR036390">
    <property type="entry name" value="WH_DNA-bd_sf"/>
</dbReference>
<dbReference type="PROSITE" id="PS51063">
    <property type="entry name" value="HTH_CRP_2"/>
    <property type="match status" value="1"/>
</dbReference>
<dbReference type="GO" id="GO:0003700">
    <property type="term" value="F:DNA-binding transcription factor activity"/>
    <property type="evidence" value="ECO:0007669"/>
    <property type="project" value="TreeGrafter"/>
</dbReference>
<dbReference type="Gene3D" id="1.10.10.10">
    <property type="entry name" value="Winged helix-like DNA-binding domain superfamily/Winged helix DNA-binding domain"/>
    <property type="match status" value="1"/>
</dbReference>
<evidence type="ECO:0000256" key="3">
    <source>
        <dbReference type="ARBA" id="ARBA00023163"/>
    </source>
</evidence>
<dbReference type="InterPro" id="IPR018490">
    <property type="entry name" value="cNMP-bd_dom_sf"/>
</dbReference>
<dbReference type="FunFam" id="1.10.10.10:FF:000028">
    <property type="entry name" value="Fumarate/nitrate reduction transcriptional regulator Fnr"/>
    <property type="match status" value="1"/>
</dbReference>
<evidence type="ECO:0000256" key="2">
    <source>
        <dbReference type="ARBA" id="ARBA00023125"/>
    </source>
</evidence>
<protein>
    <submittedName>
        <fullName evidence="6">CRP/FNR family transcriptional regulator, anaerobic regulatory protein</fullName>
    </submittedName>
</protein>
<dbReference type="Gene3D" id="2.60.120.10">
    <property type="entry name" value="Jelly Rolls"/>
    <property type="match status" value="1"/>
</dbReference>
<dbReference type="PRINTS" id="PR00034">
    <property type="entry name" value="HTHCRP"/>
</dbReference>
<organism evidence="6 7">
    <name type="scientific">Pseudomonas panipatensis</name>
    <dbReference type="NCBI Taxonomy" id="428992"/>
    <lineage>
        <taxon>Bacteria</taxon>
        <taxon>Pseudomonadati</taxon>
        <taxon>Pseudomonadota</taxon>
        <taxon>Gammaproteobacteria</taxon>
        <taxon>Pseudomonadales</taxon>
        <taxon>Pseudomonadaceae</taxon>
        <taxon>Pseudomonas</taxon>
    </lineage>
</organism>
<dbReference type="InterPro" id="IPR000595">
    <property type="entry name" value="cNMP-bd_dom"/>
</dbReference>
<dbReference type="InterPro" id="IPR050397">
    <property type="entry name" value="Env_Response_Regulators"/>
</dbReference>
<dbReference type="CDD" id="cd00038">
    <property type="entry name" value="CAP_ED"/>
    <property type="match status" value="1"/>
</dbReference>
<dbReference type="OrthoDB" id="7643467at2"/>
<keyword evidence="2" id="KW-0238">DNA-binding</keyword>
<evidence type="ECO:0000313" key="7">
    <source>
        <dbReference type="Proteomes" id="UP000199636"/>
    </source>
</evidence>
<dbReference type="RefSeq" id="WP_090262386.1">
    <property type="nucleotide sequence ID" value="NZ_FNDS01000003.1"/>
</dbReference>
<keyword evidence="3" id="KW-0804">Transcription</keyword>
<dbReference type="Proteomes" id="UP000199636">
    <property type="component" value="Unassembled WGS sequence"/>
</dbReference>
<dbReference type="EMBL" id="FNDS01000003">
    <property type="protein sequence ID" value="SDH84858.1"/>
    <property type="molecule type" value="Genomic_DNA"/>
</dbReference>
<dbReference type="SUPFAM" id="SSF46785">
    <property type="entry name" value="Winged helix' DNA-binding domain"/>
    <property type="match status" value="1"/>
</dbReference>
<accession>A0A1G8FRS7</accession>
<sequence>MSDASPPVPRAQVSCQSCSLSRLCLPASLEDDEIAELDNIVRRNRPLHKGDYLFRAEDPMQHVFALRSGALKTYLLDKDGKEQITGFILPGEMLGLDAIGSQRFRGYAMALETSLACTIALPQLEELSGRIPSLRHQLLQILSHGIHSEHQHIGHSRERAEQRLATFLLGLSARYRQRGLSPNNFILPMTRSEIGNYLDLTVETVSRLFTRYVQSGLIECQGREVRLLDRGALCRLGGLHEDEGLRWAAAES</sequence>
<gene>
    <name evidence="6" type="ORF">SAMN05216272_103417</name>
</gene>
<reference evidence="7" key="1">
    <citation type="submission" date="2016-10" db="EMBL/GenBank/DDBJ databases">
        <authorList>
            <person name="Varghese N."/>
            <person name="Submissions S."/>
        </authorList>
    </citation>
    <scope>NUCLEOTIDE SEQUENCE [LARGE SCALE GENOMIC DNA]</scope>
    <source>
        <strain evidence="7">CCM 7469</strain>
    </source>
</reference>
<dbReference type="PROSITE" id="PS50042">
    <property type="entry name" value="CNMP_BINDING_3"/>
    <property type="match status" value="1"/>
</dbReference>
<dbReference type="SMART" id="SM00100">
    <property type="entry name" value="cNMP"/>
    <property type="match status" value="1"/>
</dbReference>
<evidence type="ECO:0000259" key="4">
    <source>
        <dbReference type="PROSITE" id="PS50042"/>
    </source>
</evidence>
<keyword evidence="1" id="KW-0805">Transcription regulation</keyword>
<feature type="domain" description="Cyclic nucleotide-binding" evidence="4">
    <location>
        <begin position="25"/>
        <end position="99"/>
    </location>
</feature>
<dbReference type="InterPro" id="IPR036388">
    <property type="entry name" value="WH-like_DNA-bd_sf"/>
</dbReference>
<evidence type="ECO:0000259" key="5">
    <source>
        <dbReference type="PROSITE" id="PS51063"/>
    </source>
</evidence>
<dbReference type="InterPro" id="IPR012318">
    <property type="entry name" value="HTH_CRP"/>
</dbReference>
<dbReference type="AlphaFoldDB" id="A0A1G8FRS7"/>
<evidence type="ECO:0000313" key="6">
    <source>
        <dbReference type="EMBL" id="SDH84858.1"/>
    </source>
</evidence>
<dbReference type="STRING" id="428992.SAMN05216272_103417"/>
<dbReference type="InterPro" id="IPR014710">
    <property type="entry name" value="RmlC-like_jellyroll"/>
</dbReference>
<proteinExistence type="predicted"/>
<dbReference type="NCBIfam" id="NF008365">
    <property type="entry name" value="PRK11161.1"/>
    <property type="match status" value="1"/>
</dbReference>
<dbReference type="GO" id="GO:0003677">
    <property type="term" value="F:DNA binding"/>
    <property type="evidence" value="ECO:0007669"/>
    <property type="project" value="UniProtKB-KW"/>
</dbReference>
<feature type="domain" description="HTH crp-type" evidence="5">
    <location>
        <begin position="158"/>
        <end position="231"/>
    </location>
</feature>
<dbReference type="CDD" id="cd00092">
    <property type="entry name" value="HTH_CRP"/>
    <property type="match status" value="1"/>
</dbReference>
<dbReference type="GO" id="GO:0005829">
    <property type="term" value="C:cytosol"/>
    <property type="evidence" value="ECO:0007669"/>
    <property type="project" value="TreeGrafter"/>
</dbReference>
<evidence type="ECO:0000256" key="1">
    <source>
        <dbReference type="ARBA" id="ARBA00023015"/>
    </source>
</evidence>
<dbReference type="Pfam" id="PF00027">
    <property type="entry name" value="cNMP_binding"/>
    <property type="match status" value="1"/>
</dbReference>
<dbReference type="SUPFAM" id="SSF51206">
    <property type="entry name" value="cAMP-binding domain-like"/>
    <property type="match status" value="1"/>
</dbReference>
<keyword evidence="7" id="KW-1185">Reference proteome</keyword>
<dbReference type="PANTHER" id="PTHR24567:SF75">
    <property type="entry name" value="FUMARATE AND NITRATE REDUCTION REGULATORY PROTEIN"/>
    <property type="match status" value="1"/>
</dbReference>
<dbReference type="PANTHER" id="PTHR24567">
    <property type="entry name" value="CRP FAMILY TRANSCRIPTIONAL REGULATORY PROTEIN"/>
    <property type="match status" value="1"/>
</dbReference>
<dbReference type="Pfam" id="PF13545">
    <property type="entry name" value="HTH_Crp_2"/>
    <property type="match status" value="1"/>
</dbReference>